<protein>
    <submittedName>
        <fullName evidence="3">Uncharacterized protein</fullName>
    </submittedName>
</protein>
<feature type="compositionally biased region" description="Low complexity" evidence="1">
    <location>
        <begin position="295"/>
        <end position="308"/>
    </location>
</feature>
<dbReference type="EMBL" id="BOOW01000013">
    <property type="protein sequence ID" value="GII92018.1"/>
    <property type="molecule type" value="Genomic_DNA"/>
</dbReference>
<proteinExistence type="predicted"/>
<feature type="signal peptide" evidence="2">
    <location>
        <begin position="1"/>
        <end position="31"/>
    </location>
</feature>
<gene>
    <name evidence="3" type="ORF">Ssi02_22490</name>
</gene>
<evidence type="ECO:0000256" key="2">
    <source>
        <dbReference type="SAM" id="SignalP"/>
    </source>
</evidence>
<dbReference type="RefSeq" id="WP_204024483.1">
    <property type="nucleotide sequence ID" value="NZ_BOOW01000013.1"/>
</dbReference>
<evidence type="ECO:0000313" key="4">
    <source>
        <dbReference type="Proteomes" id="UP000606172"/>
    </source>
</evidence>
<evidence type="ECO:0000256" key="1">
    <source>
        <dbReference type="SAM" id="MobiDB-lite"/>
    </source>
</evidence>
<feature type="region of interest" description="Disordered" evidence="1">
    <location>
        <begin position="277"/>
        <end position="324"/>
    </location>
</feature>
<comment type="caution">
    <text evidence="3">The sequence shown here is derived from an EMBL/GenBank/DDBJ whole genome shotgun (WGS) entry which is preliminary data.</text>
</comment>
<dbReference type="Proteomes" id="UP000606172">
    <property type="component" value="Unassembled WGS sequence"/>
</dbReference>
<sequence>MGGWRTPGRLSLVCSGWVLGLAFLAGPAAFAAAPDPAQDAQLVFCLSPAQRDPLLIAAVNLGIASEKSGGNLKVHGKWLTVDQWRKEHKEPFDRACAALRASSPGAAPPEGGGGAPSGWLGVLVPVAFGAVLTLASTEWRVASDRRRREADLLMARFTAFREAYAQQLHDWTDNDSRQPDPVMTRARHADLLSQILLVGGMHKRCGEPAARLRVTLEGELRVIGYDDWLAIQSSGHNPEPERIRAALATFERDNRLLADLVAGNGLMLFAGAALGRSRETRRTRRARRAARRAARTAGRSTSTTRSTTQQDANPGNPHDSERST</sequence>
<evidence type="ECO:0000313" key="3">
    <source>
        <dbReference type="EMBL" id="GII92018.1"/>
    </source>
</evidence>
<name>A0A919RE89_9ACTN</name>
<dbReference type="AlphaFoldDB" id="A0A919RE89"/>
<feature type="compositionally biased region" description="Basic residues" evidence="1">
    <location>
        <begin position="279"/>
        <end position="294"/>
    </location>
</feature>
<keyword evidence="4" id="KW-1185">Reference proteome</keyword>
<accession>A0A919RE89</accession>
<keyword evidence="2" id="KW-0732">Signal</keyword>
<feature type="chain" id="PRO_5038106519" evidence="2">
    <location>
        <begin position="32"/>
        <end position="324"/>
    </location>
</feature>
<reference evidence="3" key="1">
    <citation type="submission" date="2021-01" db="EMBL/GenBank/DDBJ databases">
        <title>Whole genome shotgun sequence of Sinosporangium siamense NBRC 109515.</title>
        <authorList>
            <person name="Komaki H."/>
            <person name="Tamura T."/>
        </authorList>
    </citation>
    <scope>NUCLEOTIDE SEQUENCE</scope>
    <source>
        <strain evidence="3">NBRC 109515</strain>
    </source>
</reference>
<organism evidence="3 4">
    <name type="scientific">Sinosporangium siamense</name>
    <dbReference type="NCBI Taxonomy" id="1367973"/>
    <lineage>
        <taxon>Bacteria</taxon>
        <taxon>Bacillati</taxon>
        <taxon>Actinomycetota</taxon>
        <taxon>Actinomycetes</taxon>
        <taxon>Streptosporangiales</taxon>
        <taxon>Streptosporangiaceae</taxon>
        <taxon>Sinosporangium</taxon>
    </lineage>
</organism>